<dbReference type="AlphaFoldDB" id="A0A4Y7T540"/>
<evidence type="ECO:0000313" key="1">
    <source>
        <dbReference type="EMBL" id="TEB28712.1"/>
    </source>
</evidence>
<reference evidence="1 2" key="1">
    <citation type="journal article" date="2019" name="Nat. Ecol. Evol.">
        <title>Megaphylogeny resolves global patterns of mushroom evolution.</title>
        <authorList>
            <person name="Varga T."/>
            <person name="Krizsan K."/>
            <person name="Foldi C."/>
            <person name="Dima B."/>
            <person name="Sanchez-Garcia M."/>
            <person name="Sanchez-Ramirez S."/>
            <person name="Szollosi G.J."/>
            <person name="Szarkandi J.G."/>
            <person name="Papp V."/>
            <person name="Albert L."/>
            <person name="Andreopoulos W."/>
            <person name="Angelini C."/>
            <person name="Antonin V."/>
            <person name="Barry K.W."/>
            <person name="Bougher N.L."/>
            <person name="Buchanan P."/>
            <person name="Buyck B."/>
            <person name="Bense V."/>
            <person name="Catcheside P."/>
            <person name="Chovatia M."/>
            <person name="Cooper J."/>
            <person name="Damon W."/>
            <person name="Desjardin D."/>
            <person name="Finy P."/>
            <person name="Geml J."/>
            <person name="Haridas S."/>
            <person name="Hughes K."/>
            <person name="Justo A."/>
            <person name="Karasinski D."/>
            <person name="Kautmanova I."/>
            <person name="Kiss B."/>
            <person name="Kocsube S."/>
            <person name="Kotiranta H."/>
            <person name="LaButti K.M."/>
            <person name="Lechner B.E."/>
            <person name="Liimatainen K."/>
            <person name="Lipzen A."/>
            <person name="Lukacs Z."/>
            <person name="Mihaltcheva S."/>
            <person name="Morgado L.N."/>
            <person name="Niskanen T."/>
            <person name="Noordeloos M.E."/>
            <person name="Ohm R.A."/>
            <person name="Ortiz-Santana B."/>
            <person name="Ovrebo C."/>
            <person name="Racz N."/>
            <person name="Riley R."/>
            <person name="Savchenko A."/>
            <person name="Shiryaev A."/>
            <person name="Soop K."/>
            <person name="Spirin V."/>
            <person name="Szebenyi C."/>
            <person name="Tomsovsky M."/>
            <person name="Tulloss R.E."/>
            <person name="Uehling J."/>
            <person name="Grigoriev I.V."/>
            <person name="Vagvolgyi C."/>
            <person name="Papp T."/>
            <person name="Martin F.M."/>
            <person name="Miettinen O."/>
            <person name="Hibbett D.S."/>
            <person name="Nagy L.G."/>
        </authorList>
    </citation>
    <scope>NUCLEOTIDE SEQUENCE [LARGE SCALE GENOMIC DNA]</scope>
    <source>
        <strain evidence="1 2">FP101781</strain>
    </source>
</reference>
<proteinExistence type="predicted"/>
<gene>
    <name evidence="1" type="ORF">FA13DRAFT_778977</name>
</gene>
<dbReference type="Proteomes" id="UP000298030">
    <property type="component" value="Unassembled WGS sequence"/>
</dbReference>
<sequence length="131" mass="14692">MTAPSSTLRMCLVYLLPRLRSSRVHNGSIGNTHPRGPRHTPQPMLRVEWLRCVKISLYISIENGFVKWLLPFCREPGSVGPDRGVPSRHLSPMTMFDLRGSFLSLGFPLTATPNSPFLWAHSPKEKMLPGA</sequence>
<keyword evidence="2" id="KW-1185">Reference proteome</keyword>
<comment type="caution">
    <text evidence="1">The sequence shown here is derived from an EMBL/GenBank/DDBJ whole genome shotgun (WGS) entry which is preliminary data.</text>
</comment>
<protein>
    <submittedName>
        <fullName evidence="1">Uncharacterized protein</fullName>
    </submittedName>
</protein>
<accession>A0A4Y7T540</accession>
<evidence type="ECO:0000313" key="2">
    <source>
        <dbReference type="Proteomes" id="UP000298030"/>
    </source>
</evidence>
<name>A0A4Y7T540_COPMI</name>
<organism evidence="1 2">
    <name type="scientific">Coprinellus micaceus</name>
    <name type="common">Glistening ink-cap mushroom</name>
    <name type="synonym">Coprinus micaceus</name>
    <dbReference type="NCBI Taxonomy" id="71717"/>
    <lineage>
        <taxon>Eukaryota</taxon>
        <taxon>Fungi</taxon>
        <taxon>Dikarya</taxon>
        <taxon>Basidiomycota</taxon>
        <taxon>Agaricomycotina</taxon>
        <taxon>Agaricomycetes</taxon>
        <taxon>Agaricomycetidae</taxon>
        <taxon>Agaricales</taxon>
        <taxon>Agaricineae</taxon>
        <taxon>Psathyrellaceae</taxon>
        <taxon>Coprinellus</taxon>
    </lineage>
</organism>
<dbReference type="EMBL" id="QPFP01000031">
    <property type="protein sequence ID" value="TEB28712.1"/>
    <property type="molecule type" value="Genomic_DNA"/>
</dbReference>